<dbReference type="EMBL" id="VNHU01000017">
    <property type="protein sequence ID" value="TYP69897.1"/>
    <property type="molecule type" value="Genomic_DNA"/>
</dbReference>
<dbReference type="Proteomes" id="UP000324376">
    <property type="component" value="Unassembled WGS sequence"/>
</dbReference>
<evidence type="ECO:0000313" key="2">
    <source>
        <dbReference type="Proteomes" id="UP000324376"/>
    </source>
</evidence>
<protein>
    <submittedName>
        <fullName evidence="1">Uncharacterized protein</fullName>
    </submittedName>
</protein>
<evidence type="ECO:0000313" key="1">
    <source>
        <dbReference type="EMBL" id="TYP69897.1"/>
    </source>
</evidence>
<gene>
    <name evidence="1" type="ORF">BD809_11716</name>
</gene>
<sequence length="527" mass="53285">GNDATNKTYVDTAITAAAADGSETIVTGGTDISVTGTGTTANPYIVNSTFTEVDGSITNEIQNSAQVNLSTPLDVDGDTVNETTVQEAIADLAASNSDDQTAAEVSFDDTASTLGATDVQGAIDALAASNAADGDTDATNEIQNINEVLADGNNAGGLVIDNIGAPIDGNDATNKNYVDTAITAAAADGSETIVTAGTDISVTGTGTTANPYIVNSTFTEVDGSITNEIQNSAQVNLSTPLDVDGDTVNETTVQEAIADLAASSSDDQNLTGATLTGTSLQIDIEGGTSTTVDLAGLQDGTGTDDQTAAEVSFDDTASTLGATDVQGAIDALAASNTADNDTDATNEIQTLSKTGTTISLSNGGGSVNETVTTLTQNDVSPTGEITYTNEAGTATTAQVVSANAGNQVTVGTDGGAFFASPVKAIGKVLGTGVAAKIRNATVTRLDEGDYQITFTSAMPDAHYIIQLSILDCGGDCPGNSTSNYDDPGISYYAQTTTGFRVNIGDSDNGTNQKDDIDLEFMFTVLDY</sequence>
<name>A0A5S5BSC5_9FLAO</name>
<keyword evidence="2" id="KW-1185">Reference proteome</keyword>
<dbReference type="RefSeq" id="WP_170251921.1">
    <property type="nucleotide sequence ID" value="NZ_VNHU01000017.1"/>
</dbReference>
<proteinExistence type="predicted"/>
<organism evidence="1 2">
    <name type="scientific">Aquimarina intermedia</name>
    <dbReference type="NCBI Taxonomy" id="350814"/>
    <lineage>
        <taxon>Bacteria</taxon>
        <taxon>Pseudomonadati</taxon>
        <taxon>Bacteroidota</taxon>
        <taxon>Flavobacteriia</taxon>
        <taxon>Flavobacteriales</taxon>
        <taxon>Flavobacteriaceae</taxon>
        <taxon>Aquimarina</taxon>
    </lineage>
</organism>
<comment type="caution">
    <text evidence="1">The sequence shown here is derived from an EMBL/GenBank/DDBJ whole genome shotgun (WGS) entry which is preliminary data.</text>
</comment>
<accession>A0A5S5BSC5</accession>
<reference evidence="1 2" key="1">
    <citation type="submission" date="2019-07" db="EMBL/GenBank/DDBJ databases">
        <title>Genomic Encyclopedia of Archaeal and Bacterial Type Strains, Phase II (KMG-II): from individual species to whole genera.</title>
        <authorList>
            <person name="Goeker M."/>
        </authorList>
    </citation>
    <scope>NUCLEOTIDE SEQUENCE [LARGE SCALE GENOMIC DNA]</scope>
    <source>
        <strain evidence="1 2">DSM 17527</strain>
    </source>
</reference>
<dbReference type="AlphaFoldDB" id="A0A5S5BSC5"/>
<feature type="non-terminal residue" evidence="1">
    <location>
        <position position="1"/>
    </location>
</feature>